<dbReference type="EMBL" id="MU843038">
    <property type="protein sequence ID" value="KAK2022543.1"/>
    <property type="molecule type" value="Genomic_DNA"/>
</dbReference>
<feature type="region of interest" description="Disordered" evidence="5">
    <location>
        <begin position="23"/>
        <end position="54"/>
    </location>
</feature>
<keyword evidence="1" id="KW-0540">Nuclease</keyword>
<accession>A0AAD9LY97</accession>
<keyword evidence="4" id="KW-0863">Zinc-finger</keyword>
<dbReference type="GO" id="GO:0008270">
    <property type="term" value="F:zinc ion binding"/>
    <property type="evidence" value="ECO:0007669"/>
    <property type="project" value="UniProtKB-KW"/>
</dbReference>
<evidence type="ECO:0000259" key="6">
    <source>
        <dbReference type="PROSITE" id="PS50157"/>
    </source>
</evidence>
<evidence type="ECO:0000313" key="7">
    <source>
        <dbReference type="EMBL" id="KAK2022543.1"/>
    </source>
</evidence>
<dbReference type="SMART" id="SM00355">
    <property type="entry name" value="ZnF_C2H2"/>
    <property type="match status" value="1"/>
</dbReference>
<dbReference type="PROSITE" id="PS00028">
    <property type="entry name" value="ZINC_FINGER_C2H2_1"/>
    <property type="match status" value="1"/>
</dbReference>
<evidence type="ECO:0000256" key="2">
    <source>
        <dbReference type="ARBA" id="ARBA00022801"/>
    </source>
</evidence>
<dbReference type="AlphaFoldDB" id="A0AAD9LY97"/>
<name>A0AAD9LY97_9PEZI</name>
<reference evidence="7" key="1">
    <citation type="submission" date="2021-06" db="EMBL/GenBank/DDBJ databases">
        <title>Comparative genomics, transcriptomics and evolutionary studies reveal genomic signatures of adaptation to plant cell wall in hemibiotrophic fungi.</title>
        <authorList>
            <consortium name="DOE Joint Genome Institute"/>
            <person name="Baroncelli R."/>
            <person name="Diaz J.F."/>
            <person name="Benocci T."/>
            <person name="Peng M."/>
            <person name="Battaglia E."/>
            <person name="Haridas S."/>
            <person name="Andreopoulos W."/>
            <person name="Labutti K."/>
            <person name="Pangilinan J."/>
            <person name="Floch G.L."/>
            <person name="Makela M.R."/>
            <person name="Henrissat B."/>
            <person name="Grigoriev I.V."/>
            <person name="Crouch J.A."/>
            <person name="De Vries R.P."/>
            <person name="Sukno S.A."/>
            <person name="Thon M.R."/>
        </authorList>
    </citation>
    <scope>NUCLEOTIDE SEQUENCE</scope>
    <source>
        <strain evidence="7">MAFF235873</strain>
    </source>
</reference>
<evidence type="ECO:0000256" key="3">
    <source>
        <dbReference type="ARBA" id="ARBA00022839"/>
    </source>
</evidence>
<dbReference type="PROSITE" id="PS50157">
    <property type="entry name" value="ZINC_FINGER_C2H2_2"/>
    <property type="match status" value="1"/>
</dbReference>
<dbReference type="SMART" id="SM00479">
    <property type="entry name" value="EXOIII"/>
    <property type="match status" value="1"/>
</dbReference>
<keyword evidence="3" id="KW-0269">Exonuclease</keyword>
<feature type="region of interest" description="Disordered" evidence="5">
    <location>
        <begin position="97"/>
        <end position="118"/>
    </location>
</feature>
<keyword evidence="4" id="KW-0862">Zinc</keyword>
<dbReference type="InterPro" id="IPR013520">
    <property type="entry name" value="Ribonucl_H"/>
</dbReference>
<dbReference type="GO" id="GO:0005634">
    <property type="term" value="C:nucleus"/>
    <property type="evidence" value="ECO:0007669"/>
    <property type="project" value="TreeGrafter"/>
</dbReference>
<evidence type="ECO:0000313" key="8">
    <source>
        <dbReference type="Proteomes" id="UP001232148"/>
    </source>
</evidence>
<proteinExistence type="predicted"/>
<dbReference type="SUPFAM" id="SSF53098">
    <property type="entry name" value="Ribonuclease H-like"/>
    <property type="match status" value="1"/>
</dbReference>
<evidence type="ECO:0000256" key="1">
    <source>
        <dbReference type="ARBA" id="ARBA00022722"/>
    </source>
</evidence>
<dbReference type="InterPro" id="IPR047021">
    <property type="entry name" value="REXO1/3/4-like"/>
</dbReference>
<dbReference type="GO" id="GO:0003676">
    <property type="term" value="F:nucleic acid binding"/>
    <property type="evidence" value="ECO:0007669"/>
    <property type="project" value="InterPro"/>
</dbReference>
<feature type="compositionally biased region" description="Basic residues" evidence="5">
    <location>
        <begin position="27"/>
        <end position="38"/>
    </location>
</feature>
<feature type="compositionally biased region" description="Basic residues" evidence="5">
    <location>
        <begin position="319"/>
        <end position="329"/>
    </location>
</feature>
<keyword evidence="8" id="KW-1185">Reference proteome</keyword>
<dbReference type="GO" id="GO:0004527">
    <property type="term" value="F:exonuclease activity"/>
    <property type="evidence" value="ECO:0007669"/>
    <property type="project" value="UniProtKB-KW"/>
</dbReference>
<dbReference type="PANTHER" id="PTHR12801">
    <property type="entry name" value="RNA EXONUCLEASE REXO1 / RECO3 FAMILY MEMBER-RELATED"/>
    <property type="match status" value="1"/>
</dbReference>
<dbReference type="InterPro" id="IPR012337">
    <property type="entry name" value="RNaseH-like_sf"/>
</dbReference>
<dbReference type="GO" id="GO:0000027">
    <property type="term" value="P:ribosomal large subunit assembly"/>
    <property type="evidence" value="ECO:0007669"/>
    <property type="project" value="TreeGrafter"/>
</dbReference>
<comment type="caution">
    <text evidence="7">The sequence shown here is derived from an EMBL/GenBank/DDBJ whole genome shotgun (WGS) entry which is preliminary data.</text>
</comment>
<organism evidence="7 8">
    <name type="scientific">Colletotrichum zoysiae</name>
    <dbReference type="NCBI Taxonomy" id="1216348"/>
    <lineage>
        <taxon>Eukaryota</taxon>
        <taxon>Fungi</taxon>
        <taxon>Dikarya</taxon>
        <taxon>Ascomycota</taxon>
        <taxon>Pezizomycotina</taxon>
        <taxon>Sordariomycetes</taxon>
        <taxon>Hypocreomycetidae</taxon>
        <taxon>Glomerellales</taxon>
        <taxon>Glomerellaceae</taxon>
        <taxon>Colletotrichum</taxon>
        <taxon>Colletotrichum graminicola species complex</taxon>
    </lineage>
</organism>
<dbReference type="GO" id="GO:0006364">
    <property type="term" value="P:rRNA processing"/>
    <property type="evidence" value="ECO:0007669"/>
    <property type="project" value="TreeGrafter"/>
</dbReference>
<dbReference type="Proteomes" id="UP001232148">
    <property type="component" value="Unassembled WGS sequence"/>
</dbReference>
<evidence type="ECO:0000256" key="4">
    <source>
        <dbReference type="PROSITE-ProRule" id="PRU00042"/>
    </source>
</evidence>
<dbReference type="InterPro" id="IPR036397">
    <property type="entry name" value="RNaseH_sf"/>
</dbReference>
<protein>
    <recommendedName>
        <fullName evidence="6">C2H2-type domain-containing protein</fullName>
    </recommendedName>
</protein>
<feature type="region of interest" description="Disordered" evidence="5">
    <location>
        <begin position="318"/>
        <end position="349"/>
    </location>
</feature>
<keyword evidence="4" id="KW-0479">Metal-binding</keyword>
<sequence>MSPVKQPKKYKCSECEQRFRTESAKQQHARAKHSHKAIQKTNIATGPPSSASAPSLTYRGVAYSTLSTAELDAIRRRLSSLCHSEQRLRKEGYIMPNDAEMQNGSHPGPRPDLPCPDTNPSAPKTAAIVLDCEMAGAYGGENELIQMTMIDFLSGEVLRSCLVNPSRPIADWREGITGISAVGMQKAVAENRVLHGWEAARAELWRFADKETILIGQSVHNDLKVLRTSHSRIIDSAIVTAEAVLGNNSKIRKRWSLQTLCQELLGIQIRKPAQAGDRAVHDALEDALATREVVLLCAREPDELKRWAGPARSAFFKGNKSKRTRHRTRISQPGRLPKTNFVDESEDEYDEPLRWEDVVDWELWPKSPPDSD</sequence>
<evidence type="ECO:0000256" key="5">
    <source>
        <dbReference type="SAM" id="MobiDB-lite"/>
    </source>
</evidence>
<dbReference type="Gene3D" id="3.30.420.10">
    <property type="entry name" value="Ribonuclease H-like superfamily/Ribonuclease H"/>
    <property type="match status" value="1"/>
</dbReference>
<dbReference type="PANTHER" id="PTHR12801:SF114">
    <property type="entry name" value="EXONUCLEASE, PUTATIVE (AFU_ORTHOLOGUE AFUA_7G00870)-RELATED"/>
    <property type="match status" value="1"/>
</dbReference>
<feature type="domain" description="C2H2-type" evidence="6">
    <location>
        <begin position="10"/>
        <end position="38"/>
    </location>
</feature>
<dbReference type="Pfam" id="PF00929">
    <property type="entry name" value="RNase_T"/>
    <property type="match status" value="1"/>
</dbReference>
<keyword evidence="2" id="KW-0378">Hydrolase</keyword>
<gene>
    <name evidence="7" type="ORF">LX32DRAFT_645419</name>
</gene>
<dbReference type="InterPro" id="IPR013087">
    <property type="entry name" value="Znf_C2H2_type"/>
</dbReference>
<dbReference type="CDD" id="cd06137">
    <property type="entry name" value="DEDDh_RNase"/>
    <property type="match status" value="1"/>
</dbReference>